<evidence type="ECO:0000256" key="5">
    <source>
        <dbReference type="ARBA" id="ARBA00023163"/>
    </source>
</evidence>
<dbReference type="InterPro" id="IPR039420">
    <property type="entry name" value="WalR-like"/>
</dbReference>
<dbReference type="EMBL" id="NFHF01000007">
    <property type="protein sequence ID" value="OUN18763.1"/>
    <property type="molecule type" value="Genomic_DNA"/>
</dbReference>
<dbReference type="InterPro" id="IPR011006">
    <property type="entry name" value="CheY-like_superfamily"/>
</dbReference>
<dbReference type="RefSeq" id="WP_081537280.1">
    <property type="nucleotide sequence ID" value="NZ_JAINRN010000010.1"/>
</dbReference>
<dbReference type="InterPro" id="IPR001867">
    <property type="entry name" value="OmpR/PhoB-type_DNA-bd"/>
</dbReference>
<dbReference type="SUPFAM" id="SSF52172">
    <property type="entry name" value="CheY-like"/>
    <property type="match status" value="1"/>
</dbReference>
<keyword evidence="1 6" id="KW-0597">Phosphoprotein</keyword>
<dbReference type="Gene3D" id="6.10.250.690">
    <property type="match status" value="1"/>
</dbReference>
<dbReference type="PROSITE" id="PS51755">
    <property type="entry name" value="OMPR_PHOB"/>
    <property type="match status" value="1"/>
</dbReference>
<feature type="modified residue" description="4-aspartylphosphate" evidence="6">
    <location>
        <position position="52"/>
    </location>
</feature>
<accession>A0A1Y3S3K2</accession>
<dbReference type="Proteomes" id="UP000196255">
    <property type="component" value="Unassembled WGS sequence"/>
</dbReference>
<keyword evidence="4 7" id="KW-0238">DNA-binding</keyword>
<dbReference type="AlphaFoldDB" id="A0A1Y3S3K2"/>
<dbReference type="PANTHER" id="PTHR48111">
    <property type="entry name" value="REGULATOR OF RPOS"/>
    <property type="match status" value="1"/>
</dbReference>
<evidence type="ECO:0000313" key="13">
    <source>
        <dbReference type="Proteomes" id="UP000196255"/>
    </source>
</evidence>
<evidence type="ECO:0000313" key="15">
    <source>
        <dbReference type="Proteomes" id="UP000467635"/>
    </source>
</evidence>
<evidence type="ECO:0000256" key="3">
    <source>
        <dbReference type="ARBA" id="ARBA00023015"/>
    </source>
</evidence>
<evidence type="ECO:0000313" key="12">
    <source>
        <dbReference type="EMBL" id="OUN18763.1"/>
    </source>
</evidence>
<dbReference type="EMBL" id="WKKZ01000634">
    <property type="protein sequence ID" value="MSE06134.1"/>
    <property type="molecule type" value="Genomic_DNA"/>
</dbReference>
<dbReference type="Pfam" id="PF00072">
    <property type="entry name" value="Response_reg"/>
    <property type="match status" value="1"/>
</dbReference>
<evidence type="ECO:0000256" key="6">
    <source>
        <dbReference type="PROSITE-ProRule" id="PRU00169"/>
    </source>
</evidence>
<dbReference type="GO" id="GO:0000976">
    <property type="term" value="F:transcription cis-regulatory region binding"/>
    <property type="evidence" value="ECO:0007669"/>
    <property type="project" value="TreeGrafter"/>
</dbReference>
<dbReference type="Proteomes" id="UP000437575">
    <property type="component" value="Unassembled WGS sequence"/>
</dbReference>
<gene>
    <name evidence="12" type="ORF">B5G36_04230</name>
    <name evidence="11" type="ORF">GKC33_06825</name>
    <name evidence="10" type="ORF">GKC34_10155</name>
</gene>
<dbReference type="SMART" id="SM00448">
    <property type="entry name" value="REC"/>
    <property type="match status" value="1"/>
</dbReference>
<reference evidence="13" key="1">
    <citation type="submission" date="2017-04" db="EMBL/GenBank/DDBJ databases">
        <title>Function of individual gut microbiota members based on whole genome sequencing of pure cultures obtained from chicken caecum.</title>
        <authorList>
            <person name="Medvecky M."/>
            <person name="Cejkova D."/>
            <person name="Polansky O."/>
            <person name="Karasova D."/>
            <person name="Kubasova T."/>
            <person name="Cizek A."/>
            <person name="Rychlik I."/>
        </authorList>
    </citation>
    <scope>NUCLEOTIDE SEQUENCE [LARGE SCALE GENOMIC DNA]</scope>
    <source>
        <strain evidence="13">An84</strain>
    </source>
</reference>
<dbReference type="InterPro" id="IPR036388">
    <property type="entry name" value="WH-like_DNA-bd_sf"/>
</dbReference>
<evidence type="ECO:0000256" key="7">
    <source>
        <dbReference type="PROSITE-ProRule" id="PRU01091"/>
    </source>
</evidence>
<dbReference type="GO" id="GO:0006355">
    <property type="term" value="P:regulation of DNA-templated transcription"/>
    <property type="evidence" value="ECO:0007669"/>
    <property type="project" value="InterPro"/>
</dbReference>
<evidence type="ECO:0000259" key="9">
    <source>
        <dbReference type="PROSITE" id="PS51755"/>
    </source>
</evidence>
<dbReference type="InterPro" id="IPR001789">
    <property type="entry name" value="Sig_transdc_resp-reg_receiver"/>
</dbReference>
<name>A0A1Y3S3K2_9LACO</name>
<feature type="domain" description="OmpR/PhoB-type" evidence="9">
    <location>
        <begin position="131"/>
        <end position="228"/>
    </location>
</feature>
<keyword evidence="2" id="KW-0902">Two-component regulatory system</keyword>
<evidence type="ECO:0000256" key="1">
    <source>
        <dbReference type="ARBA" id="ARBA00022553"/>
    </source>
</evidence>
<sequence length="229" mass="26850">MYRILVIDDDVEILKLMKTALEMKNYEVVTCQNVHVPLKLSDFEGFNLILLDIMMSKISGTEICYQIRSKISTPIIFISAKDDEEDILYGLKIGGDDYITKPFSLKQLLAKIDANIKREERSRQAVQDFAEVKRDMGKITFYLEERRVCVNSQDIPLTSREYDILELLSRRASHIYSREDIYNNVYDEYAETLFGSISEYIYQIRTKFAPFKLNPVQTIRGVGYKWYEE</sequence>
<dbReference type="PROSITE" id="PS50110">
    <property type="entry name" value="RESPONSE_REGULATORY"/>
    <property type="match status" value="1"/>
</dbReference>
<feature type="DNA-binding region" description="OmpR/PhoB-type" evidence="7">
    <location>
        <begin position="131"/>
        <end position="228"/>
    </location>
</feature>
<evidence type="ECO:0000313" key="11">
    <source>
        <dbReference type="EMBL" id="MSE08426.1"/>
    </source>
</evidence>
<dbReference type="Proteomes" id="UP000467635">
    <property type="component" value="Unassembled WGS sequence"/>
</dbReference>
<evidence type="ECO:0000259" key="8">
    <source>
        <dbReference type="PROSITE" id="PS50110"/>
    </source>
</evidence>
<dbReference type="GO" id="GO:0005829">
    <property type="term" value="C:cytosol"/>
    <property type="evidence" value="ECO:0007669"/>
    <property type="project" value="TreeGrafter"/>
</dbReference>
<dbReference type="Gene3D" id="1.10.10.10">
    <property type="entry name" value="Winged helix-like DNA-binding domain superfamily/Winged helix DNA-binding domain"/>
    <property type="match status" value="1"/>
</dbReference>
<organism evidence="11 15">
    <name type="scientific">Ligilactobacillus salivarius</name>
    <dbReference type="NCBI Taxonomy" id="1624"/>
    <lineage>
        <taxon>Bacteria</taxon>
        <taxon>Bacillati</taxon>
        <taxon>Bacillota</taxon>
        <taxon>Bacilli</taxon>
        <taxon>Lactobacillales</taxon>
        <taxon>Lactobacillaceae</taxon>
        <taxon>Ligilactobacillus</taxon>
    </lineage>
</organism>
<dbReference type="CDD" id="cd00383">
    <property type="entry name" value="trans_reg_C"/>
    <property type="match status" value="1"/>
</dbReference>
<dbReference type="GO" id="GO:0032993">
    <property type="term" value="C:protein-DNA complex"/>
    <property type="evidence" value="ECO:0007669"/>
    <property type="project" value="TreeGrafter"/>
</dbReference>
<dbReference type="EMBL" id="WKKX01000273">
    <property type="protein sequence ID" value="MSE08426.1"/>
    <property type="molecule type" value="Genomic_DNA"/>
</dbReference>
<feature type="domain" description="Response regulatory" evidence="8">
    <location>
        <begin position="3"/>
        <end position="116"/>
    </location>
</feature>
<dbReference type="Gene3D" id="3.40.50.2300">
    <property type="match status" value="1"/>
</dbReference>
<keyword evidence="3" id="KW-0805">Transcription regulation</keyword>
<protein>
    <submittedName>
        <fullName evidence="11 12">Response regulator</fullName>
    </submittedName>
</protein>
<dbReference type="CDD" id="cd17574">
    <property type="entry name" value="REC_OmpR"/>
    <property type="match status" value="1"/>
</dbReference>
<evidence type="ECO:0000256" key="2">
    <source>
        <dbReference type="ARBA" id="ARBA00023012"/>
    </source>
</evidence>
<keyword evidence="5" id="KW-0804">Transcription</keyword>
<dbReference type="PANTHER" id="PTHR48111:SF2">
    <property type="entry name" value="RESPONSE REGULATOR SAER"/>
    <property type="match status" value="1"/>
</dbReference>
<dbReference type="GO" id="GO:0000156">
    <property type="term" value="F:phosphorelay response regulator activity"/>
    <property type="evidence" value="ECO:0007669"/>
    <property type="project" value="TreeGrafter"/>
</dbReference>
<proteinExistence type="predicted"/>
<dbReference type="Pfam" id="PF00486">
    <property type="entry name" value="Trans_reg_C"/>
    <property type="match status" value="1"/>
</dbReference>
<comment type="caution">
    <text evidence="11">The sequence shown here is derived from an EMBL/GenBank/DDBJ whole genome shotgun (WGS) entry which is preliminary data.</text>
</comment>
<evidence type="ECO:0000256" key="4">
    <source>
        <dbReference type="ARBA" id="ARBA00023125"/>
    </source>
</evidence>
<dbReference type="SMART" id="SM00862">
    <property type="entry name" value="Trans_reg_C"/>
    <property type="match status" value="1"/>
</dbReference>
<reference evidence="12" key="2">
    <citation type="journal article" date="2018" name="BMC Genomics">
        <title>Whole genome sequencing and function prediction of 133 gut anaerobes isolated from chicken caecum in pure cultures.</title>
        <authorList>
            <person name="Medvecky M."/>
            <person name="Cejkova D."/>
            <person name="Polansky O."/>
            <person name="Karasova D."/>
            <person name="Kubasova T."/>
            <person name="Cizek A."/>
            <person name="Rychlik I."/>
        </authorList>
    </citation>
    <scope>NUCLEOTIDE SEQUENCE</scope>
    <source>
        <strain evidence="12">An84</strain>
    </source>
</reference>
<evidence type="ECO:0000313" key="14">
    <source>
        <dbReference type="Proteomes" id="UP000437575"/>
    </source>
</evidence>
<reference evidence="14 15" key="3">
    <citation type="submission" date="2019-11" db="EMBL/GenBank/DDBJ databases">
        <title>Draft Genome Sequence of Plant Growth-Promoting Rhizosphere-Associated Bacteria.</title>
        <authorList>
            <person name="Vasilyev I.Y."/>
            <person name="Radchenko V."/>
            <person name="Ilnitskaya E.V."/>
        </authorList>
    </citation>
    <scope>NUCLEOTIDE SEQUENCE [LARGE SCALE GENOMIC DNA]</scope>
    <source>
        <strain evidence="11 15">VRA_01-1sq_f</strain>
        <strain evidence="10 14">VRA_1sq_f</strain>
    </source>
</reference>
<evidence type="ECO:0000313" key="10">
    <source>
        <dbReference type="EMBL" id="MSE06134.1"/>
    </source>
</evidence>